<evidence type="ECO:0000313" key="3">
    <source>
        <dbReference type="Proteomes" id="UP000001505"/>
    </source>
</evidence>
<dbReference type="InterPro" id="IPR044862">
    <property type="entry name" value="Pro_4_hyd_alph_FE2OG_OXY"/>
</dbReference>
<dbReference type="AlphaFoldDB" id="D6YTZ6"/>
<dbReference type="Gene3D" id="2.60.120.620">
    <property type="entry name" value="q2cbj1_9rhob like domain"/>
    <property type="match status" value="1"/>
</dbReference>
<dbReference type="RefSeq" id="WP_013181335.1">
    <property type="nucleotide sequence ID" value="NC_014225.1"/>
</dbReference>
<reference evidence="2 3" key="1">
    <citation type="journal article" date="2010" name="PLoS ONE">
        <title>The Waddlia genome: a window into chlamydial biology.</title>
        <authorList>
            <person name="Bertelli C."/>
            <person name="Collyn F."/>
            <person name="Croxatto A."/>
            <person name="Ruckert C."/>
            <person name="Polkinghorne A."/>
            <person name="Kebbi-Beghdadi C."/>
            <person name="Goesmann A."/>
            <person name="Vaughan L."/>
            <person name="Greub G."/>
        </authorList>
    </citation>
    <scope>NUCLEOTIDE SEQUENCE [LARGE SCALE GENOMIC DNA]</scope>
    <source>
        <strain evidence="3">ATCC VR-1470 / WSU 86-1044</strain>
    </source>
</reference>
<evidence type="ECO:0000259" key="1">
    <source>
        <dbReference type="Pfam" id="PF13640"/>
    </source>
</evidence>
<dbReference type="eggNOG" id="COG3751">
    <property type="taxonomic scope" value="Bacteria"/>
</dbReference>
<dbReference type="KEGG" id="wch:wcw_0232"/>
<name>D6YTZ6_WADCW</name>
<gene>
    <name evidence="2" type="ordered locus">wcw_0232</name>
</gene>
<dbReference type="OrthoDB" id="484647at2"/>
<accession>D6YTZ6</accession>
<protein>
    <recommendedName>
        <fullName evidence="1">Prolyl 4-hydroxylase alpha subunit Fe(2+) 2OG dioxygenase domain-containing protein</fullName>
    </recommendedName>
</protein>
<feature type="domain" description="Prolyl 4-hydroxylase alpha subunit Fe(2+) 2OG dioxygenase" evidence="1">
    <location>
        <begin position="132"/>
        <end position="223"/>
    </location>
</feature>
<dbReference type="HOGENOM" id="CLU_1163997_0_0_0"/>
<dbReference type="EMBL" id="CP001928">
    <property type="protein sequence ID" value="ADI37607.1"/>
    <property type="molecule type" value="Genomic_DNA"/>
</dbReference>
<keyword evidence="3" id="KW-1185">Reference proteome</keyword>
<dbReference type="Pfam" id="PF13640">
    <property type="entry name" value="2OG-FeII_Oxy_3"/>
    <property type="match status" value="1"/>
</dbReference>
<dbReference type="STRING" id="716544.wcw_0232"/>
<dbReference type="Proteomes" id="UP000001505">
    <property type="component" value="Chromosome"/>
</dbReference>
<sequence length="242" mass="28361">MRFLNKKTIAAFSHEDFRRQWPFPYAGIKGILTEEGFAALIQEFPSLDLFAYHQDVKKAYGQRPHNRYYLAYEETHFKRGDSYDREATDKDLPESWVSFIHELQKDADYQQLIKRALGVDEWEVRFAWHVGQKGSEVSPHLDNADKLGTHIFYFNTEEDWKEEWGGQIVALGGMMTASGNPEYEDFADQKEIPIINNRSFLFKNTLEAWHGVRPLRCPEGKYRRLFNVIYQSASSNRLRAPL</sequence>
<organism evidence="2 3">
    <name type="scientific">Waddlia chondrophila (strain ATCC VR-1470 / WSU 86-1044)</name>
    <dbReference type="NCBI Taxonomy" id="716544"/>
    <lineage>
        <taxon>Bacteria</taxon>
        <taxon>Pseudomonadati</taxon>
        <taxon>Chlamydiota</taxon>
        <taxon>Chlamydiia</taxon>
        <taxon>Parachlamydiales</taxon>
        <taxon>Waddliaceae</taxon>
        <taxon>Waddlia</taxon>
    </lineage>
</organism>
<evidence type="ECO:0000313" key="2">
    <source>
        <dbReference type="EMBL" id="ADI37607.1"/>
    </source>
</evidence>
<proteinExistence type="predicted"/>